<reference evidence="4 5" key="2">
    <citation type="journal article" date="2019" name="G3 (Bethesda)">
        <title>Hybrid Assembly of the Genome of the Entomopathogenic Nematode Steinernema carpocapsae Identifies the X-Chromosome.</title>
        <authorList>
            <person name="Serra L."/>
            <person name="Macchietto M."/>
            <person name="Macias-Munoz A."/>
            <person name="McGill C.J."/>
            <person name="Rodriguez I.M."/>
            <person name="Rodriguez B."/>
            <person name="Murad R."/>
            <person name="Mortazavi A."/>
        </authorList>
    </citation>
    <scope>NUCLEOTIDE SEQUENCE [LARGE SCALE GENOMIC DNA]</scope>
    <source>
        <strain evidence="4 5">ALL</strain>
    </source>
</reference>
<accession>A0A4U5PDW1</accession>
<gene>
    <name evidence="4" type="ORF">L596_008729</name>
</gene>
<keyword evidence="1" id="KW-0175">Coiled coil</keyword>
<feature type="region of interest" description="Disordered" evidence="2">
    <location>
        <begin position="1"/>
        <end position="38"/>
    </location>
</feature>
<sequence>MASSSKDVTLRSSRTASSSRGSNKEAMPSGGPVGGVPQNGSGFKRFMFKISEKVGSRNKTEYSAQFLEACKEMEKYKVVVDDLCLRILGVVQQNPRFIPQPLGKMCIEPPPNEAPFEGLSVALAEIQPFMDSKYDLSKQQGISDKLAKLQREFLERTRRCLHHLRTFVSEEYLNYEQLRRDLERSRQEMDFSKHELKNAKNAEQIQAKNMVYERASKHFEEQLQKVNSFLEQFPTLRESHYKDVLTFFFYEKKYFDDCAKILKGG</sequence>
<feature type="compositionally biased region" description="Low complexity" evidence="2">
    <location>
        <begin position="11"/>
        <end position="21"/>
    </location>
</feature>
<dbReference type="SUPFAM" id="SSF103657">
    <property type="entry name" value="BAR/IMD domain-like"/>
    <property type="match status" value="1"/>
</dbReference>
<dbReference type="GO" id="GO:0005737">
    <property type="term" value="C:cytoplasm"/>
    <property type="evidence" value="ECO:0007669"/>
    <property type="project" value="InterPro"/>
</dbReference>
<dbReference type="InterPro" id="IPR027267">
    <property type="entry name" value="AH/BAR_dom_sf"/>
</dbReference>
<dbReference type="Gene3D" id="1.20.1270.60">
    <property type="entry name" value="Arfaptin homology (AH) domain/BAR domain"/>
    <property type="match status" value="1"/>
</dbReference>
<feature type="domain" description="BAR" evidence="3">
    <location>
        <begin position="43"/>
        <end position="263"/>
    </location>
</feature>
<dbReference type="InterPro" id="IPR004148">
    <property type="entry name" value="BAR_dom"/>
</dbReference>
<dbReference type="EMBL" id="AZBU02000002">
    <property type="protein sequence ID" value="TKR94453.1"/>
    <property type="molecule type" value="Genomic_DNA"/>
</dbReference>
<dbReference type="OrthoDB" id="5835493at2759"/>
<evidence type="ECO:0000313" key="4">
    <source>
        <dbReference type="EMBL" id="TKR94453.1"/>
    </source>
</evidence>
<dbReference type="AlphaFoldDB" id="A0A4U5PDW1"/>
<reference evidence="4 5" key="1">
    <citation type="journal article" date="2015" name="Genome Biol.">
        <title>Comparative genomics of Steinernema reveals deeply conserved gene regulatory networks.</title>
        <authorList>
            <person name="Dillman A.R."/>
            <person name="Macchietto M."/>
            <person name="Porter C.F."/>
            <person name="Rogers A."/>
            <person name="Williams B."/>
            <person name="Antoshechkin I."/>
            <person name="Lee M.M."/>
            <person name="Goodwin Z."/>
            <person name="Lu X."/>
            <person name="Lewis E.E."/>
            <person name="Goodrich-Blair H."/>
            <person name="Stock S.P."/>
            <person name="Adams B.J."/>
            <person name="Sternberg P.W."/>
            <person name="Mortazavi A."/>
        </authorList>
    </citation>
    <scope>NUCLEOTIDE SEQUENCE [LARGE SCALE GENOMIC DNA]</scope>
    <source>
        <strain evidence="4 5">ALL</strain>
    </source>
</reference>
<comment type="caution">
    <text evidence="4">The sequence shown here is derived from an EMBL/GenBank/DDBJ whole genome shotgun (WGS) entry which is preliminary data.</text>
</comment>
<dbReference type="Proteomes" id="UP000298663">
    <property type="component" value="Unassembled WGS sequence"/>
</dbReference>
<feature type="coiled-coil region" evidence="1">
    <location>
        <begin position="168"/>
        <end position="202"/>
    </location>
</feature>
<evidence type="ECO:0000259" key="3">
    <source>
        <dbReference type="Pfam" id="PF03114"/>
    </source>
</evidence>
<evidence type="ECO:0000256" key="2">
    <source>
        <dbReference type="SAM" id="MobiDB-lite"/>
    </source>
</evidence>
<dbReference type="Pfam" id="PF03114">
    <property type="entry name" value="BAR"/>
    <property type="match status" value="1"/>
</dbReference>
<evidence type="ECO:0000256" key="1">
    <source>
        <dbReference type="SAM" id="Coils"/>
    </source>
</evidence>
<evidence type="ECO:0000313" key="5">
    <source>
        <dbReference type="Proteomes" id="UP000298663"/>
    </source>
</evidence>
<protein>
    <recommendedName>
        <fullName evidence="3">BAR domain-containing protein</fullName>
    </recommendedName>
</protein>
<proteinExistence type="predicted"/>
<organism evidence="4 5">
    <name type="scientific">Steinernema carpocapsae</name>
    <name type="common">Entomopathogenic nematode</name>
    <dbReference type="NCBI Taxonomy" id="34508"/>
    <lineage>
        <taxon>Eukaryota</taxon>
        <taxon>Metazoa</taxon>
        <taxon>Ecdysozoa</taxon>
        <taxon>Nematoda</taxon>
        <taxon>Chromadorea</taxon>
        <taxon>Rhabditida</taxon>
        <taxon>Tylenchina</taxon>
        <taxon>Panagrolaimomorpha</taxon>
        <taxon>Strongyloidoidea</taxon>
        <taxon>Steinernematidae</taxon>
        <taxon>Steinernema</taxon>
    </lineage>
</organism>
<name>A0A4U5PDW1_STECR</name>
<keyword evidence="5" id="KW-1185">Reference proteome</keyword>